<evidence type="ECO:0000259" key="5">
    <source>
        <dbReference type="Pfam" id="PF15791"/>
    </source>
</evidence>
<evidence type="ECO:0000256" key="3">
    <source>
        <dbReference type="ARBA" id="ARBA00023163"/>
    </source>
</evidence>
<gene>
    <name evidence="6" type="primary">LOC103751968</name>
</gene>
<protein>
    <submittedName>
        <fullName evidence="6">DMRT-like family C1b</fullName>
    </submittedName>
</protein>
<comment type="similarity">
    <text evidence="1">Belongs to the DMRT family.</text>
</comment>
<dbReference type="Ensembl" id="ENSNGAT00000022848.1">
    <property type="protein sequence ID" value="ENSNGAP00000017220.1"/>
    <property type="gene ID" value="ENSNGAG00000017712.1"/>
</dbReference>
<organism evidence="6 7">
    <name type="scientific">Nannospalax galili</name>
    <name type="common">Northern Israeli blind subterranean mole rat</name>
    <name type="synonym">Spalax galili</name>
    <dbReference type="NCBI Taxonomy" id="1026970"/>
    <lineage>
        <taxon>Eukaryota</taxon>
        <taxon>Metazoa</taxon>
        <taxon>Chordata</taxon>
        <taxon>Craniata</taxon>
        <taxon>Vertebrata</taxon>
        <taxon>Euteleostomi</taxon>
        <taxon>Mammalia</taxon>
        <taxon>Eutheria</taxon>
        <taxon>Euarchontoglires</taxon>
        <taxon>Glires</taxon>
        <taxon>Rodentia</taxon>
        <taxon>Myomorpha</taxon>
        <taxon>Muroidea</taxon>
        <taxon>Spalacidae</taxon>
        <taxon>Spalacinae</taxon>
        <taxon>Nannospalax</taxon>
    </lineage>
</organism>
<reference evidence="6" key="1">
    <citation type="submission" date="2025-08" db="UniProtKB">
        <authorList>
            <consortium name="Ensembl"/>
        </authorList>
    </citation>
    <scope>IDENTIFICATION</scope>
</reference>
<dbReference type="Proteomes" id="UP000694381">
    <property type="component" value="Unassembled WGS sequence"/>
</dbReference>
<reference evidence="6" key="2">
    <citation type="submission" date="2025-09" db="UniProtKB">
        <authorList>
            <consortium name="Ensembl"/>
        </authorList>
    </citation>
    <scope>IDENTIFICATION</scope>
</reference>
<name>A0A8C6RDB7_NANGA</name>
<proteinExistence type="inferred from homology"/>
<keyword evidence="2" id="KW-0805">Transcription regulation</keyword>
<evidence type="ECO:0000313" key="6">
    <source>
        <dbReference type="Ensembl" id="ENSNGAP00000017220.1"/>
    </source>
</evidence>
<evidence type="ECO:0000256" key="4">
    <source>
        <dbReference type="SAM" id="MobiDB-lite"/>
    </source>
</evidence>
<sequence length="230" mass="24754">LWKFLPQPRACPAVSASKSEQGALLKRQLSQGLMKSMAVAPTSHKHVKKSAVAAEDLNEKESTVYQHEARSHNAPQEENCQALLLLNQPREPSILPYTPVTLEQQPMVSFSLEPPGPSARPKRFSSVILQPCATSGPLLLQPQVPNASNQDSVSAALEWQRKLEAAEALLALKNSFQAPPDSISLQQPGSLPVGPAGERGLQPPGPYLPPRPTSSVSLPTGHLECISFLT</sequence>
<feature type="region of interest" description="Disordered" evidence="4">
    <location>
        <begin position="181"/>
        <end position="216"/>
    </location>
</feature>
<dbReference type="AlphaFoldDB" id="A0A8C6RDB7"/>
<dbReference type="Pfam" id="PF15791">
    <property type="entry name" value="DMRT-like"/>
    <property type="match status" value="1"/>
</dbReference>
<keyword evidence="3" id="KW-0804">Transcription</keyword>
<dbReference type="InterPro" id="IPR031577">
    <property type="entry name" value="DMRT-C1/C2_C"/>
</dbReference>
<feature type="compositionally biased region" description="Pro residues" evidence="4">
    <location>
        <begin position="203"/>
        <end position="212"/>
    </location>
</feature>
<evidence type="ECO:0000256" key="1">
    <source>
        <dbReference type="ARBA" id="ARBA00006834"/>
    </source>
</evidence>
<keyword evidence="7" id="KW-1185">Reference proteome</keyword>
<evidence type="ECO:0000313" key="7">
    <source>
        <dbReference type="Proteomes" id="UP000694381"/>
    </source>
</evidence>
<feature type="domain" description="Doublesex- and mab-3-related transcription factor C1/C2 C-terminal" evidence="5">
    <location>
        <begin position="111"/>
        <end position="229"/>
    </location>
</feature>
<evidence type="ECO:0000256" key="2">
    <source>
        <dbReference type="ARBA" id="ARBA00023015"/>
    </source>
</evidence>
<dbReference type="GeneTree" id="ENSGT00940000163063"/>
<accession>A0A8C6RDB7</accession>